<proteinExistence type="predicted"/>
<accession>A0A4Q0XR18</accession>
<evidence type="ECO:0000313" key="1">
    <source>
        <dbReference type="EMBL" id="RXJ57994.1"/>
    </source>
</evidence>
<gene>
    <name evidence="1" type="ORF">CRV04_05670</name>
</gene>
<dbReference type="RefSeq" id="WP_128995857.1">
    <property type="nucleotide sequence ID" value="NZ_PDKN01000003.1"/>
</dbReference>
<organism evidence="1 2">
    <name type="scientific">Candidatus Marinarcus aquaticus</name>
    <dbReference type="NCBI Taxonomy" id="2044504"/>
    <lineage>
        <taxon>Bacteria</taxon>
        <taxon>Pseudomonadati</taxon>
        <taxon>Campylobacterota</taxon>
        <taxon>Epsilonproteobacteria</taxon>
        <taxon>Campylobacterales</taxon>
        <taxon>Arcobacteraceae</taxon>
        <taxon>Candidatus Marinarcus</taxon>
    </lineage>
</organism>
<keyword evidence="2" id="KW-1185">Reference proteome</keyword>
<comment type="caution">
    <text evidence="1">The sequence shown here is derived from an EMBL/GenBank/DDBJ whole genome shotgun (WGS) entry which is preliminary data.</text>
</comment>
<reference evidence="1 2" key="1">
    <citation type="submission" date="2017-10" db="EMBL/GenBank/DDBJ databases">
        <title>Genomics of the genus Arcobacter.</title>
        <authorList>
            <person name="Perez-Cataluna A."/>
            <person name="Figueras M.J."/>
        </authorList>
    </citation>
    <scope>NUCLEOTIDE SEQUENCE [LARGE SCALE GENOMIC DNA]</scope>
    <source>
        <strain evidence="1 2">CECT 8987</strain>
    </source>
</reference>
<name>A0A4Q0XR18_9BACT</name>
<dbReference type="EMBL" id="PDKN01000003">
    <property type="protein sequence ID" value="RXJ57994.1"/>
    <property type="molecule type" value="Genomic_DNA"/>
</dbReference>
<protein>
    <submittedName>
        <fullName evidence="1">Uncharacterized protein</fullName>
    </submittedName>
</protein>
<evidence type="ECO:0000313" key="2">
    <source>
        <dbReference type="Proteomes" id="UP000290657"/>
    </source>
</evidence>
<dbReference type="AlphaFoldDB" id="A0A4Q0XR18"/>
<dbReference type="Proteomes" id="UP000290657">
    <property type="component" value="Unassembled WGS sequence"/>
</dbReference>
<sequence>MDKSTYERKLTAYKLSDASVEQKEKAIETLNSQFYGTTSQKMKDLHDFINQSQAELKSDEYSA</sequence>